<dbReference type="EMBL" id="MN739974">
    <property type="protein sequence ID" value="QHT80699.1"/>
    <property type="molecule type" value="Genomic_DNA"/>
</dbReference>
<proteinExistence type="predicted"/>
<protein>
    <submittedName>
        <fullName evidence="2">Uncharacterized protein</fullName>
    </submittedName>
</protein>
<evidence type="ECO:0000256" key="1">
    <source>
        <dbReference type="SAM" id="Phobius"/>
    </source>
</evidence>
<keyword evidence="1" id="KW-1133">Transmembrane helix</keyword>
<sequence>MSCPSDGNTGFIVLNGPISATDLKHTSNEKHGDGIRVNSYPLSIAFAPQTIVPPKPSNNDNKLAMNNIEMNTCTYKSDKYVLMDVQFARVTHNGFKLPEQTSEPSAELILSYSSRSSTSDVTGILLCVPIYQSSQPYRDRYLSQLDEQKADNAQVATLESIFAEKSEVATQTSLAYKTCFDTMTGNQMKKHSLYVIVFPRGISIHTTRYQSLLGGITLPKYHMHSTIRGGDSTVSVYSFDANGNRRSETTSSNGELPTTTISTCTAAFRNRIEYFTKSPNIVSTVPSGRIPTGTAGPNCGKTKEYKCMPFDMLRDSNGDYVSFDAGAPNLSDTALKEKCKQLRNNDLNVDADAFDWEGVLIDVGVYAAIGLIVIGIGTVMMKE</sequence>
<organism evidence="2">
    <name type="scientific">viral metagenome</name>
    <dbReference type="NCBI Taxonomy" id="1070528"/>
    <lineage>
        <taxon>unclassified sequences</taxon>
        <taxon>metagenomes</taxon>
        <taxon>organismal metagenomes</taxon>
    </lineage>
</organism>
<keyword evidence="1" id="KW-0472">Membrane</keyword>
<evidence type="ECO:0000313" key="2">
    <source>
        <dbReference type="EMBL" id="QHT80699.1"/>
    </source>
</evidence>
<dbReference type="AlphaFoldDB" id="A0A6C0HJN0"/>
<keyword evidence="1" id="KW-0812">Transmembrane</keyword>
<feature type="transmembrane region" description="Helical" evidence="1">
    <location>
        <begin position="363"/>
        <end position="381"/>
    </location>
</feature>
<accession>A0A6C0HJN0</accession>
<name>A0A6C0HJN0_9ZZZZ</name>
<reference evidence="2" key="1">
    <citation type="journal article" date="2020" name="Nature">
        <title>Giant virus diversity and host interactions through global metagenomics.</title>
        <authorList>
            <person name="Schulz F."/>
            <person name="Roux S."/>
            <person name="Paez-Espino D."/>
            <person name="Jungbluth S."/>
            <person name="Walsh D.A."/>
            <person name="Denef V.J."/>
            <person name="McMahon K.D."/>
            <person name="Konstantinidis K.T."/>
            <person name="Eloe-Fadrosh E.A."/>
            <person name="Kyrpides N.C."/>
            <person name="Woyke T."/>
        </authorList>
    </citation>
    <scope>NUCLEOTIDE SEQUENCE</scope>
    <source>
        <strain evidence="2">GVMAG-M-3300023184-121</strain>
    </source>
</reference>